<feature type="transmembrane region" description="Helical" evidence="1">
    <location>
        <begin position="51"/>
        <end position="68"/>
    </location>
</feature>
<dbReference type="RefSeq" id="WP_205296007.1">
    <property type="nucleotide sequence ID" value="NZ_CP070371.1"/>
</dbReference>
<evidence type="ECO:0008006" key="4">
    <source>
        <dbReference type="Google" id="ProtNLM"/>
    </source>
</evidence>
<protein>
    <recommendedName>
        <fullName evidence="4">DUF3311 domain-containing protein</fullName>
    </recommendedName>
</protein>
<keyword evidence="1" id="KW-0472">Membrane</keyword>
<proteinExistence type="predicted"/>
<evidence type="ECO:0000256" key="1">
    <source>
        <dbReference type="SAM" id="Phobius"/>
    </source>
</evidence>
<keyword evidence="1" id="KW-1133">Transmembrane helix</keyword>
<evidence type="ECO:0000313" key="2">
    <source>
        <dbReference type="EMBL" id="QRZ15046.1"/>
    </source>
</evidence>
<reference evidence="2 3" key="1">
    <citation type="submission" date="2021-02" db="EMBL/GenBank/DDBJ databases">
        <title>Paracoccus methylovroum sp.nov., a new methanol and methylamine utilizing methylotrophic denitrifer.</title>
        <authorList>
            <person name="Timsy T."/>
            <person name="Behrendt U."/>
            <person name="Ulrich A."/>
            <person name="Spanner T."/>
            <person name="Foesel B.U."/>
            <person name="Horn M.A."/>
            <person name="Kolb S."/>
        </authorList>
    </citation>
    <scope>NUCLEOTIDE SEQUENCE [LARGE SCALE GENOMIC DNA]</scope>
    <source>
        <strain evidence="2 3">H4-D09</strain>
    </source>
</reference>
<dbReference type="EMBL" id="CP070371">
    <property type="protein sequence ID" value="QRZ15046.1"/>
    <property type="molecule type" value="Genomic_DNA"/>
</dbReference>
<keyword evidence="1" id="KW-0812">Transmembrane</keyword>
<feature type="transmembrane region" description="Helical" evidence="1">
    <location>
        <begin position="20"/>
        <end position="39"/>
    </location>
</feature>
<gene>
    <name evidence="2" type="ORF">JWJ88_19070</name>
</gene>
<sequence length="90" mass="10367">MRRTRTDRHDDADRQRDAGFVLPLFGALLLLPPFINLFLVRRLLWGIPLEVIYLFAVWVGLVVGAWRLSRVLDTRLPSDPDTAPRQQDDG</sequence>
<accession>A0ABX7JNG8</accession>
<name>A0ABX7JNG8_9RHOB</name>
<evidence type="ECO:0000313" key="3">
    <source>
        <dbReference type="Proteomes" id="UP000663629"/>
    </source>
</evidence>
<organism evidence="2 3">
    <name type="scientific">Paracoccus methylovorus</name>
    <dbReference type="NCBI Taxonomy" id="2812658"/>
    <lineage>
        <taxon>Bacteria</taxon>
        <taxon>Pseudomonadati</taxon>
        <taxon>Pseudomonadota</taxon>
        <taxon>Alphaproteobacteria</taxon>
        <taxon>Rhodobacterales</taxon>
        <taxon>Paracoccaceae</taxon>
        <taxon>Paracoccus</taxon>
    </lineage>
</organism>
<dbReference type="Proteomes" id="UP000663629">
    <property type="component" value="Chromosome 2"/>
</dbReference>
<keyword evidence="3" id="KW-1185">Reference proteome</keyword>